<dbReference type="SUPFAM" id="SSF51905">
    <property type="entry name" value="FAD/NAD(P)-binding domain"/>
    <property type="match status" value="1"/>
</dbReference>
<keyword evidence="1" id="KW-1133">Transmembrane helix</keyword>
<proteinExistence type="predicted"/>
<accession>A0A7D3QVD2</accession>
<dbReference type="PRINTS" id="PR00469">
    <property type="entry name" value="PNDRDTASEII"/>
</dbReference>
<dbReference type="PANTHER" id="PTHR42923:SF17">
    <property type="entry name" value="AMINE OXIDASE DOMAIN-CONTAINING PROTEIN"/>
    <property type="match status" value="1"/>
</dbReference>
<protein>
    <submittedName>
        <fullName evidence="2">Pyridine nucleotide-disulfide oxidoreductase class-II</fullName>
    </submittedName>
</protein>
<keyword evidence="3" id="KW-1185">Reference proteome</keyword>
<dbReference type="Gene3D" id="3.50.50.60">
    <property type="entry name" value="FAD/NAD(P)-binding domain"/>
    <property type="match status" value="1"/>
</dbReference>
<keyword evidence="1" id="KW-0472">Membrane</keyword>
<evidence type="ECO:0000313" key="3">
    <source>
        <dbReference type="Proteomes" id="UP001162001"/>
    </source>
</evidence>
<reference evidence="2 3" key="1">
    <citation type="submission" date="2020-04" db="EMBL/GenBank/DDBJ databases">
        <title>Advantages and limits of metagenomic assembly and binning of a giant virus.</title>
        <authorList>
            <person name="Schulz F."/>
            <person name="Andreani J."/>
            <person name="Francis R."/>
            <person name="Boudjemaa H."/>
            <person name="Bou Khalil J.Y."/>
            <person name="Lee J."/>
            <person name="La Scola B."/>
            <person name="Woyke T."/>
        </authorList>
    </citation>
    <scope>NUCLEOTIDE SEQUENCE [LARGE SCALE GENOMIC DNA]</scope>
    <source>
        <strain evidence="2 3">FV1/VV64</strain>
    </source>
</reference>
<dbReference type="PANTHER" id="PTHR42923">
    <property type="entry name" value="PROTOPORPHYRINOGEN OXIDASE"/>
    <property type="match status" value="1"/>
</dbReference>
<dbReference type="GO" id="GO:0016491">
    <property type="term" value="F:oxidoreductase activity"/>
    <property type="evidence" value="ECO:0007669"/>
    <property type="project" value="TreeGrafter"/>
</dbReference>
<evidence type="ECO:0000313" key="2">
    <source>
        <dbReference type="EMBL" id="QKF93726.1"/>
    </source>
</evidence>
<dbReference type="Gene3D" id="1.10.405.20">
    <property type="match status" value="1"/>
</dbReference>
<gene>
    <name evidence="2" type="ORF">Fadolivirus_1_268</name>
</gene>
<dbReference type="Pfam" id="PF13450">
    <property type="entry name" value="NAD_binding_8"/>
    <property type="match status" value="1"/>
</dbReference>
<organism evidence="2 3">
    <name type="scientific">Fadolivirus FV1/VV64</name>
    <dbReference type="NCBI Taxonomy" id="3070911"/>
    <lineage>
        <taxon>Viruses</taxon>
        <taxon>Varidnaviria</taxon>
        <taxon>Bamfordvirae</taxon>
        <taxon>Nucleocytoviricota</taxon>
        <taxon>Megaviricetes</taxon>
        <taxon>Imitervirales</taxon>
        <taxon>Mimiviridae</taxon>
        <taxon>Klosneuvirinae</taxon>
        <taxon>Fadolivirus</taxon>
        <taxon>Fadolivirus algeromassiliense</taxon>
    </lineage>
</organism>
<dbReference type="InterPro" id="IPR036188">
    <property type="entry name" value="FAD/NAD-bd_sf"/>
</dbReference>
<name>A0A7D3QVD2_9VIRU</name>
<sequence>MYDYAIIGAGPAGLTLAWYLAKYNKRILLIEKESSIGGCHRVRRVDGLFTEHGPRIVLNNYFSLIDILSQMNIRFDDLFTKYDYSVNVSVNKLLSLLSYGELLAFGYEFIKFMFNENISKNYTMTEFTKKYNFKKDSIDYINTICMLTDGGTVDNYTLYEFLQIFNQTFLYNTYQPKHPNDVGLFKIWQDALVKTNKVTIMFNTEILNINESKNSNINHIVAKENGQYIDIQAKQYIFAIPPMPMLNIIKNSSNQNMFGDFDKLTKWERDSRYLVYIPINFHWDTKVKLEHIPGITESDYGIVYMVMTDYMDFNDNRSKTVITCTVKITDRISSFNNLTANQCNEQELINEVFRQLKIYQPYLPKPTHGIVSPGIYKKNGVWETIDTAYFYTKAGYMSNKSSYKNLFWVGTHNGNSNYSFTAMETAIQNAIALLHEIEPQSKNEVLIHYPFTVRKLIGIILIIFILAICLIFKYKNKVKYI</sequence>
<dbReference type="Proteomes" id="UP001162001">
    <property type="component" value="Segment"/>
</dbReference>
<dbReference type="EMBL" id="MT418680">
    <property type="protein sequence ID" value="QKF93726.1"/>
    <property type="molecule type" value="Genomic_DNA"/>
</dbReference>
<keyword evidence="1" id="KW-0812">Transmembrane</keyword>
<feature type="transmembrane region" description="Helical" evidence="1">
    <location>
        <begin position="456"/>
        <end position="474"/>
    </location>
</feature>
<evidence type="ECO:0000256" key="1">
    <source>
        <dbReference type="SAM" id="Phobius"/>
    </source>
</evidence>
<dbReference type="InterPro" id="IPR050464">
    <property type="entry name" value="Zeta_carotene_desat/Oxidored"/>
</dbReference>